<dbReference type="InterPro" id="IPR052983">
    <property type="entry name" value="MFS_Riboflavin_Transporter"/>
</dbReference>
<evidence type="ECO:0000313" key="9">
    <source>
        <dbReference type="EMBL" id="PWE27897.1"/>
    </source>
</evidence>
<dbReference type="GO" id="GO:0022857">
    <property type="term" value="F:transmembrane transporter activity"/>
    <property type="evidence" value="ECO:0007669"/>
    <property type="project" value="InterPro"/>
</dbReference>
<keyword evidence="5 7" id="KW-0472">Membrane</keyword>
<feature type="transmembrane region" description="Helical" evidence="7">
    <location>
        <begin position="390"/>
        <end position="411"/>
    </location>
</feature>
<feature type="transmembrane region" description="Helical" evidence="7">
    <location>
        <begin position="122"/>
        <end position="145"/>
    </location>
</feature>
<keyword evidence="2" id="KW-0813">Transport</keyword>
<dbReference type="OrthoDB" id="7200137at2"/>
<feature type="transmembrane region" description="Helical" evidence="7">
    <location>
        <begin position="300"/>
        <end position="333"/>
    </location>
</feature>
<feature type="transmembrane region" description="Helical" evidence="7">
    <location>
        <begin position="236"/>
        <end position="257"/>
    </location>
</feature>
<keyword evidence="10" id="KW-1185">Reference proteome</keyword>
<sequence>MAAQTRPSASDPGPRAPRERPFGGWRAAIQPVLTLGLTQIVGFGSIYYAFGVLVAPLSAELGISPTTAFACLSVALLSGALTAPLAGRLIDRRGARTMMAAGSVGCALAFALLSQAGAVWSLVLALIAVEMLAPLVLYDAAFAAVAQAVGEARARAAITMTTMIGGFASTVFWPLTLYLSQGWGWRETYLAFAALHLILCLPLHLSLPRGPGSDAPRDPAAPRFAPLPARLHGRAMVLLALGLSLSWAVMSAFSAQWVPVLGAVGLPEATAVAAGALMGPSQVGARVLDMLFASHRHPMGTALVAMACLALALVVLVLAPVGVVTVSVFAVLFGIGQGLATTVRGTVPLALFGLLGYAARLGKLAGLRMLVAAVSPFAMAASLATLGPWITLWLFAALAALSLALLACVPWRVTE</sequence>
<feature type="transmembrane region" description="Helical" evidence="7">
    <location>
        <begin position="98"/>
        <end position="116"/>
    </location>
</feature>
<feature type="transmembrane region" description="Helical" evidence="7">
    <location>
        <begin position="365"/>
        <end position="384"/>
    </location>
</feature>
<proteinExistence type="predicted"/>
<dbReference type="Pfam" id="PF07690">
    <property type="entry name" value="MFS_1"/>
    <property type="match status" value="1"/>
</dbReference>
<dbReference type="AlphaFoldDB" id="A0A2U2C7Q6"/>
<dbReference type="GO" id="GO:0016020">
    <property type="term" value="C:membrane"/>
    <property type="evidence" value="ECO:0007669"/>
    <property type="project" value="UniProtKB-SubCell"/>
</dbReference>
<feature type="domain" description="Major facilitator superfamily (MFS) profile" evidence="8">
    <location>
        <begin position="31"/>
        <end position="414"/>
    </location>
</feature>
<evidence type="ECO:0000256" key="4">
    <source>
        <dbReference type="ARBA" id="ARBA00022989"/>
    </source>
</evidence>
<dbReference type="InterPro" id="IPR020846">
    <property type="entry name" value="MFS_dom"/>
</dbReference>
<comment type="caution">
    <text evidence="9">The sequence shown here is derived from an EMBL/GenBank/DDBJ whole genome shotgun (WGS) entry which is preliminary data.</text>
</comment>
<comment type="subcellular location">
    <subcellularLocation>
        <location evidence="1">Membrane</location>
        <topology evidence="1">Multi-pass membrane protein</topology>
    </subcellularLocation>
</comment>
<evidence type="ECO:0000256" key="2">
    <source>
        <dbReference type="ARBA" id="ARBA00022448"/>
    </source>
</evidence>
<dbReference type="Proteomes" id="UP000244940">
    <property type="component" value="Unassembled WGS sequence"/>
</dbReference>
<protein>
    <submittedName>
        <fullName evidence="9">MFS transporter</fullName>
    </submittedName>
</protein>
<evidence type="ECO:0000313" key="10">
    <source>
        <dbReference type="Proteomes" id="UP000244940"/>
    </source>
</evidence>
<dbReference type="PANTHER" id="PTHR43385">
    <property type="entry name" value="RIBOFLAVIN TRANSPORTER RIBJ"/>
    <property type="match status" value="1"/>
</dbReference>
<evidence type="ECO:0000256" key="6">
    <source>
        <dbReference type="SAM" id="MobiDB-lite"/>
    </source>
</evidence>
<feature type="transmembrane region" description="Helical" evidence="7">
    <location>
        <begin position="28"/>
        <end position="50"/>
    </location>
</feature>
<name>A0A2U2C7Q6_9RHOB</name>
<feature type="transmembrane region" description="Helical" evidence="7">
    <location>
        <begin position="62"/>
        <end position="86"/>
    </location>
</feature>
<dbReference type="RefSeq" id="WP_109533894.1">
    <property type="nucleotide sequence ID" value="NZ_QEYD01000008.1"/>
</dbReference>
<feature type="region of interest" description="Disordered" evidence="6">
    <location>
        <begin position="1"/>
        <end position="22"/>
    </location>
</feature>
<feature type="transmembrane region" description="Helical" evidence="7">
    <location>
        <begin position="269"/>
        <end position="288"/>
    </location>
</feature>
<feature type="transmembrane region" description="Helical" evidence="7">
    <location>
        <begin position="339"/>
        <end position="358"/>
    </location>
</feature>
<reference evidence="9 10" key="1">
    <citation type="submission" date="2018-05" db="EMBL/GenBank/DDBJ databases">
        <title>Pararhodobacter marina sp. nov., isolated from deep-sea water of the Indian Ocean.</title>
        <authorList>
            <person name="Lai Q.Sr."/>
            <person name="Liu X."/>
            <person name="Shao Z."/>
        </authorList>
    </citation>
    <scope>NUCLEOTIDE SEQUENCE [LARGE SCALE GENOMIC DNA]</scope>
    <source>
        <strain evidence="9 10">CIC4N-9</strain>
    </source>
</reference>
<dbReference type="EMBL" id="QEYD01000008">
    <property type="protein sequence ID" value="PWE27897.1"/>
    <property type="molecule type" value="Genomic_DNA"/>
</dbReference>
<dbReference type="PROSITE" id="PS50850">
    <property type="entry name" value="MFS"/>
    <property type="match status" value="1"/>
</dbReference>
<evidence type="ECO:0000256" key="3">
    <source>
        <dbReference type="ARBA" id="ARBA00022692"/>
    </source>
</evidence>
<dbReference type="InterPro" id="IPR011701">
    <property type="entry name" value="MFS"/>
</dbReference>
<evidence type="ECO:0000259" key="8">
    <source>
        <dbReference type="PROSITE" id="PS50850"/>
    </source>
</evidence>
<dbReference type="Gene3D" id="1.20.1250.20">
    <property type="entry name" value="MFS general substrate transporter like domains"/>
    <property type="match status" value="1"/>
</dbReference>
<keyword evidence="3 7" id="KW-0812">Transmembrane</keyword>
<feature type="transmembrane region" description="Helical" evidence="7">
    <location>
        <begin position="157"/>
        <end position="176"/>
    </location>
</feature>
<accession>A0A2U2C7Q6</accession>
<keyword evidence="4 7" id="KW-1133">Transmembrane helix</keyword>
<dbReference type="InterPro" id="IPR036259">
    <property type="entry name" value="MFS_trans_sf"/>
</dbReference>
<dbReference type="GeneID" id="94365929"/>
<evidence type="ECO:0000256" key="7">
    <source>
        <dbReference type="SAM" id="Phobius"/>
    </source>
</evidence>
<dbReference type="SUPFAM" id="SSF103473">
    <property type="entry name" value="MFS general substrate transporter"/>
    <property type="match status" value="1"/>
</dbReference>
<gene>
    <name evidence="9" type="ORF">C4N9_13620</name>
</gene>
<evidence type="ECO:0000256" key="1">
    <source>
        <dbReference type="ARBA" id="ARBA00004141"/>
    </source>
</evidence>
<evidence type="ECO:0000256" key="5">
    <source>
        <dbReference type="ARBA" id="ARBA00023136"/>
    </source>
</evidence>
<dbReference type="PANTHER" id="PTHR43385:SF1">
    <property type="entry name" value="RIBOFLAVIN TRANSPORTER RIBJ"/>
    <property type="match status" value="1"/>
</dbReference>
<organism evidence="9 10">
    <name type="scientific">Pararhodobacter marinus</name>
    <dbReference type="NCBI Taxonomy" id="2184063"/>
    <lineage>
        <taxon>Bacteria</taxon>
        <taxon>Pseudomonadati</taxon>
        <taxon>Pseudomonadota</taxon>
        <taxon>Alphaproteobacteria</taxon>
        <taxon>Rhodobacterales</taxon>
        <taxon>Paracoccaceae</taxon>
        <taxon>Pararhodobacter</taxon>
    </lineage>
</organism>
<feature type="transmembrane region" description="Helical" evidence="7">
    <location>
        <begin position="188"/>
        <end position="207"/>
    </location>
</feature>